<dbReference type="STRING" id="437022.CC99x_02466"/>
<dbReference type="AlphaFoldDB" id="A0A0Q9Y973"/>
<accession>A0A0Q9Y973</accession>
<sequence>MKQVSNMAASVRQRLSNLAKEEKVDFSIILTRYSLERFLYRLGNSQYSDQFLLRHNI</sequence>
<reference evidence="1" key="1">
    <citation type="submission" date="2015-09" db="EMBL/GenBank/DDBJ databases">
        <title>Draft Genome Sequences of Two Novel Amoeba-resistant Intranuclear Bacteria, Candidatus Berkiella cookevillensis and Candidatus Berkiella aquae.</title>
        <authorList>
            <person name="Mehari Y.T."/>
            <person name="Arivett B.A."/>
            <person name="Farone A.L."/>
            <person name="Gunderson J.H."/>
            <person name="Farone M.B."/>
        </authorList>
    </citation>
    <scope>NUCLEOTIDE SEQUENCE [LARGE SCALE GENOMIC DNA]</scope>
    <source>
        <strain evidence="1">CC99</strain>
    </source>
</reference>
<protein>
    <submittedName>
        <fullName evidence="1">Uncharacterized protein</fullName>
    </submittedName>
</protein>
<name>A0A0Q9Y973_9GAMM</name>
<comment type="caution">
    <text evidence="1">The sequence shown here is derived from an EMBL/GenBank/DDBJ whole genome shotgun (WGS) entry which is preliminary data.</text>
</comment>
<evidence type="ECO:0000313" key="1">
    <source>
        <dbReference type="EMBL" id="KRG17318.1"/>
    </source>
</evidence>
<proteinExistence type="predicted"/>
<organism evidence="1">
    <name type="scientific">Candidatus Berkiella cookevillensis</name>
    <dbReference type="NCBI Taxonomy" id="437022"/>
    <lineage>
        <taxon>Bacteria</taxon>
        <taxon>Pseudomonadati</taxon>
        <taxon>Pseudomonadota</taxon>
        <taxon>Gammaproteobacteria</taxon>
        <taxon>Candidatus Berkiellales</taxon>
        <taxon>Candidatus Berkiellaceae</taxon>
        <taxon>Candidatus Berkiella</taxon>
    </lineage>
</organism>
<dbReference type="EMBL" id="LKHV01000019">
    <property type="protein sequence ID" value="KRG17318.1"/>
    <property type="molecule type" value="Genomic_DNA"/>
</dbReference>
<gene>
    <name evidence="1" type="ORF">CC99x_02466</name>
</gene>